<dbReference type="EMBL" id="CP107006">
    <property type="protein sequence ID" value="UYQ95104.1"/>
    <property type="molecule type" value="Genomic_DNA"/>
</dbReference>
<dbReference type="CDD" id="cd12105">
    <property type="entry name" value="HmuY"/>
    <property type="match status" value="1"/>
</dbReference>
<sequence>MIPKLRVPILFYLFVAVLPVLMASCGKNGDATPNPEDTTTVNHGNFYKLLRVENFKGDTTDSNRLEPKATLFYSLEQHKSIEDKYVRTSTWDLAMGGLYQSFLSGNNGKDTKNHGAGAPSQGGIIIFQKKFEDVVDIPADAEFKTGKDVYGTDDAGEFGQGIGWYLYDFTGNTVGNGTRDKQHVAYALADSLKLASGQKMAPRTLVVKTAKGNYAKLRMISCYKDAFTPDKWLRDVPHMYFTFEYVMVPAGSKKFEIK</sequence>
<dbReference type="PROSITE" id="PS51257">
    <property type="entry name" value="PROKAR_LIPOPROTEIN"/>
    <property type="match status" value="1"/>
</dbReference>
<evidence type="ECO:0000313" key="2">
    <source>
        <dbReference type="Proteomes" id="UP001162741"/>
    </source>
</evidence>
<accession>A0ABY6J5Z2</accession>
<dbReference type="InterPro" id="IPR025921">
    <property type="entry name" value="HmuY"/>
</dbReference>
<name>A0ABY6J5Z2_9BACT</name>
<dbReference type="Proteomes" id="UP001162741">
    <property type="component" value="Chromosome"/>
</dbReference>
<gene>
    <name evidence="1" type="ORF">MKQ68_08345</name>
</gene>
<dbReference type="Pfam" id="PF14064">
    <property type="entry name" value="HmuY"/>
    <property type="match status" value="1"/>
</dbReference>
<organism evidence="1 2">
    <name type="scientific">Chitinophaga horti</name>
    <dbReference type="NCBI Taxonomy" id="2920382"/>
    <lineage>
        <taxon>Bacteria</taxon>
        <taxon>Pseudomonadati</taxon>
        <taxon>Bacteroidota</taxon>
        <taxon>Chitinophagia</taxon>
        <taxon>Chitinophagales</taxon>
        <taxon>Chitinophagaceae</taxon>
        <taxon>Chitinophaga</taxon>
    </lineage>
</organism>
<protein>
    <submittedName>
        <fullName evidence="1">HmuY family protein</fullName>
    </submittedName>
</protein>
<reference evidence="1" key="1">
    <citation type="submission" date="2022-10" db="EMBL/GenBank/DDBJ databases">
        <title>Chitinophaga sp. nov., isolated from soil.</title>
        <authorList>
            <person name="Jeon C.O."/>
        </authorList>
    </citation>
    <scope>NUCLEOTIDE SEQUENCE</scope>
    <source>
        <strain evidence="1">R8</strain>
    </source>
</reference>
<evidence type="ECO:0000313" key="1">
    <source>
        <dbReference type="EMBL" id="UYQ95104.1"/>
    </source>
</evidence>
<dbReference type="RefSeq" id="WP_264282894.1">
    <property type="nucleotide sequence ID" value="NZ_CP107006.1"/>
</dbReference>
<proteinExistence type="predicted"/>
<keyword evidence="2" id="KW-1185">Reference proteome</keyword>